<evidence type="ECO:0000313" key="2">
    <source>
        <dbReference type="Proteomes" id="UP000499080"/>
    </source>
</evidence>
<organism evidence="1 2">
    <name type="scientific">Araneus ventricosus</name>
    <name type="common">Orbweaver spider</name>
    <name type="synonym">Epeira ventricosa</name>
    <dbReference type="NCBI Taxonomy" id="182803"/>
    <lineage>
        <taxon>Eukaryota</taxon>
        <taxon>Metazoa</taxon>
        <taxon>Ecdysozoa</taxon>
        <taxon>Arthropoda</taxon>
        <taxon>Chelicerata</taxon>
        <taxon>Arachnida</taxon>
        <taxon>Araneae</taxon>
        <taxon>Araneomorphae</taxon>
        <taxon>Entelegynae</taxon>
        <taxon>Araneoidea</taxon>
        <taxon>Araneidae</taxon>
        <taxon>Araneus</taxon>
    </lineage>
</organism>
<name>A0A4Y2XAL9_ARAVE</name>
<comment type="caution">
    <text evidence="1">The sequence shown here is derived from an EMBL/GenBank/DDBJ whole genome shotgun (WGS) entry which is preliminary data.</text>
</comment>
<gene>
    <name evidence="1" type="ORF">AVEN_60298_1</name>
</gene>
<evidence type="ECO:0000313" key="1">
    <source>
        <dbReference type="EMBL" id="GBO46004.1"/>
    </source>
</evidence>
<keyword evidence="2" id="KW-1185">Reference proteome</keyword>
<dbReference type="AlphaFoldDB" id="A0A4Y2XAL9"/>
<evidence type="ECO:0008006" key="3">
    <source>
        <dbReference type="Google" id="ProtNLM"/>
    </source>
</evidence>
<dbReference type="OrthoDB" id="4327074at2759"/>
<dbReference type="EMBL" id="BGPR01073427">
    <property type="protein sequence ID" value="GBO46004.1"/>
    <property type="molecule type" value="Genomic_DNA"/>
</dbReference>
<protein>
    <recommendedName>
        <fullName evidence="3">DDE-1 domain-containing protein</fullName>
    </recommendedName>
</protein>
<reference evidence="1 2" key="1">
    <citation type="journal article" date="2019" name="Sci. Rep.">
        <title>Orb-weaving spider Araneus ventricosus genome elucidates the spidroin gene catalogue.</title>
        <authorList>
            <person name="Kono N."/>
            <person name="Nakamura H."/>
            <person name="Ohtoshi R."/>
            <person name="Moran D.A.P."/>
            <person name="Shinohara A."/>
            <person name="Yoshida Y."/>
            <person name="Fujiwara M."/>
            <person name="Mori M."/>
            <person name="Tomita M."/>
            <person name="Arakawa K."/>
        </authorList>
    </citation>
    <scope>NUCLEOTIDE SEQUENCE [LARGE SCALE GENOMIC DNA]</scope>
</reference>
<sequence length="168" mass="19377">VTTNTVSYLKIFGTWMRLEGLNKWSENGWKWSGGFKQIDKMTSSERGTLFKLAVAVSVIGNKIPPVFIFLRLHFKDQLLNGATRSSTGCCNSSGWMKEENCIYFAEHFVLYTKSTKERPTLRLLFNYDPHLSISALIYLKANRIVVLSFPPYCNHKLRNPWNEACMVR</sequence>
<accession>A0A4Y2XAL9</accession>
<feature type="non-terminal residue" evidence="1">
    <location>
        <position position="1"/>
    </location>
</feature>
<dbReference type="Proteomes" id="UP000499080">
    <property type="component" value="Unassembled WGS sequence"/>
</dbReference>
<proteinExistence type="predicted"/>